<reference evidence="1 2" key="1">
    <citation type="submission" date="2022-04" db="EMBL/GenBank/DDBJ databases">
        <title>Gracilibacillus sp. isolated from saltern.</title>
        <authorList>
            <person name="Won M."/>
            <person name="Lee C.-M."/>
            <person name="Woen H.-Y."/>
            <person name="Kwon S.-W."/>
        </authorList>
    </citation>
    <scope>NUCLEOTIDE SEQUENCE [LARGE SCALE GENOMIC DNA]</scope>
    <source>
        <strain evidence="1 2">SSPM10-3</strain>
    </source>
</reference>
<dbReference type="EMBL" id="CP095071">
    <property type="protein sequence ID" value="UOQ84648.1"/>
    <property type="molecule type" value="Genomic_DNA"/>
</dbReference>
<evidence type="ECO:0008006" key="3">
    <source>
        <dbReference type="Google" id="ProtNLM"/>
    </source>
</evidence>
<gene>
    <name evidence="1" type="ORF">MUN87_18615</name>
</gene>
<sequence length="373" mass="43738">MLDIYEEASKEFKQILHHLLDIVVDHFIEIGSNLSYEEIYATVFPLHKQEDKEYALDFLKKLHREVIDGFTHEFTPMKEYVLFNILFFVYDSSEDGFMLEDEITKFLNKINKDALLEDELRVLQSINTPNDLIGLCFDDLDFLDVPDIFETYKTHPDVVTKFLHIDLDYYTELMPDDILLKYNEIKGHIQTTTIDSVTNEESFFRLIIELVENFNHIIVHKKGHALINNKLGEYSEKEVQVLFDIFIATYLKDTDIVVSREVDTGRGTVDFYFSHGKKSQALIEIKLGSHNRFEHGIKHQLPTYLLTENIKFGYFILICYSEESYNNSEFLYEEAEKLSSKYQKKIRFKRINASGNLKSASKITNDNEMGFTD</sequence>
<keyword evidence="2" id="KW-1185">Reference proteome</keyword>
<accession>A0ABY4GKD0</accession>
<proteinExistence type="predicted"/>
<evidence type="ECO:0000313" key="2">
    <source>
        <dbReference type="Proteomes" id="UP000831537"/>
    </source>
</evidence>
<evidence type="ECO:0000313" key="1">
    <source>
        <dbReference type="EMBL" id="UOQ84648.1"/>
    </source>
</evidence>
<name>A0ABY4GKD0_9BACI</name>
<organism evidence="1 2">
    <name type="scientific">Gracilibacillus salinarum</name>
    <dbReference type="NCBI Taxonomy" id="2932255"/>
    <lineage>
        <taxon>Bacteria</taxon>
        <taxon>Bacillati</taxon>
        <taxon>Bacillota</taxon>
        <taxon>Bacilli</taxon>
        <taxon>Bacillales</taxon>
        <taxon>Bacillaceae</taxon>
        <taxon>Gracilibacillus</taxon>
    </lineage>
</organism>
<protein>
    <recommendedName>
        <fullName evidence="3">DUF91 domain-containing protein</fullName>
    </recommendedName>
</protein>
<dbReference type="RefSeq" id="WP_244742689.1">
    <property type="nucleotide sequence ID" value="NZ_CP095071.1"/>
</dbReference>
<dbReference type="Proteomes" id="UP000831537">
    <property type="component" value="Chromosome"/>
</dbReference>